<organism evidence="2 3">
    <name type="scientific">Nonomuraea guangzhouensis</name>
    <dbReference type="NCBI Taxonomy" id="1291555"/>
    <lineage>
        <taxon>Bacteria</taxon>
        <taxon>Bacillati</taxon>
        <taxon>Actinomycetota</taxon>
        <taxon>Actinomycetes</taxon>
        <taxon>Streptosporangiales</taxon>
        <taxon>Streptosporangiaceae</taxon>
        <taxon>Nonomuraea</taxon>
    </lineage>
</organism>
<feature type="region of interest" description="Disordered" evidence="1">
    <location>
        <begin position="50"/>
        <end position="132"/>
    </location>
</feature>
<dbReference type="EMBL" id="JBHUCM010000048">
    <property type="protein sequence ID" value="MFD1545644.1"/>
    <property type="molecule type" value="Genomic_DNA"/>
</dbReference>
<accession>A0ABW4GTH8</accession>
<name>A0ABW4GTH8_9ACTN</name>
<reference evidence="3" key="1">
    <citation type="journal article" date="2019" name="Int. J. Syst. Evol. Microbiol.">
        <title>The Global Catalogue of Microorganisms (GCM) 10K type strain sequencing project: providing services to taxonomists for standard genome sequencing and annotation.</title>
        <authorList>
            <consortium name="The Broad Institute Genomics Platform"/>
            <consortium name="The Broad Institute Genome Sequencing Center for Infectious Disease"/>
            <person name="Wu L."/>
            <person name="Ma J."/>
        </authorList>
    </citation>
    <scope>NUCLEOTIDE SEQUENCE [LARGE SCALE GENOMIC DNA]</scope>
    <source>
        <strain evidence="3">CGMCC 1.15399</strain>
    </source>
</reference>
<feature type="compositionally biased region" description="Basic and acidic residues" evidence="1">
    <location>
        <begin position="50"/>
        <end position="95"/>
    </location>
</feature>
<proteinExistence type="predicted"/>
<evidence type="ECO:0000313" key="3">
    <source>
        <dbReference type="Proteomes" id="UP001597097"/>
    </source>
</evidence>
<evidence type="ECO:0000256" key="1">
    <source>
        <dbReference type="SAM" id="MobiDB-lite"/>
    </source>
</evidence>
<sequence>MVITTMTVENCPGFDATTMILTTGGTLKAMTAAIARLDGSTMKHCALSPKREEAFRRDQRHGDIEGDHQDHVDRAAARIAADDRWASQENVERRVGRQAGGGHRLLPPEVVAENEEDARDDDGYGQQELPAP</sequence>
<gene>
    <name evidence="2" type="ORF">ACFSJ0_51990</name>
</gene>
<evidence type="ECO:0000313" key="2">
    <source>
        <dbReference type="EMBL" id="MFD1545644.1"/>
    </source>
</evidence>
<dbReference type="Proteomes" id="UP001597097">
    <property type="component" value="Unassembled WGS sequence"/>
</dbReference>
<protein>
    <submittedName>
        <fullName evidence="2">Uncharacterized protein</fullName>
    </submittedName>
</protein>
<comment type="caution">
    <text evidence="2">The sequence shown here is derived from an EMBL/GenBank/DDBJ whole genome shotgun (WGS) entry which is preliminary data.</text>
</comment>
<dbReference type="RefSeq" id="WP_219533934.1">
    <property type="nucleotide sequence ID" value="NZ_JAHKRM010000020.1"/>
</dbReference>
<keyword evidence="3" id="KW-1185">Reference proteome</keyword>